<proteinExistence type="predicted"/>
<dbReference type="AlphaFoldDB" id="A0A2P2QEB8"/>
<evidence type="ECO:0000313" key="1">
    <source>
        <dbReference type="EMBL" id="MBX65296.1"/>
    </source>
</evidence>
<accession>A0A2P2QEB8</accession>
<dbReference type="EMBL" id="GGEC01084812">
    <property type="protein sequence ID" value="MBX65296.1"/>
    <property type="molecule type" value="Transcribed_RNA"/>
</dbReference>
<sequence length="59" mass="6838">MSNAMWGTIQLWDLDMSKVQDLYSEKKSCKYIAEGHHVYLLFFKIQISKTIALVENALS</sequence>
<name>A0A2P2QEB8_RHIMU</name>
<protein>
    <submittedName>
        <fullName evidence="1">Uncharacterized protein</fullName>
    </submittedName>
</protein>
<reference evidence="1" key="1">
    <citation type="submission" date="2018-02" db="EMBL/GenBank/DDBJ databases">
        <title>Rhizophora mucronata_Transcriptome.</title>
        <authorList>
            <person name="Meera S.P."/>
            <person name="Sreeshan A."/>
            <person name="Augustine A."/>
        </authorList>
    </citation>
    <scope>NUCLEOTIDE SEQUENCE</scope>
    <source>
        <tissue evidence="1">Leaf</tissue>
    </source>
</reference>
<organism evidence="1">
    <name type="scientific">Rhizophora mucronata</name>
    <name type="common">Asiatic mangrove</name>
    <dbReference type="NCBI Taxonomy" id="61149"/>
    <lineage>
        <taxon>Eukaryota</taxon>
        <taxon>Viridiplantae</taxon>
        <taxon>Streptophyta</taxon>
        <taxon>Embryophyta</taxon>
        <taxon>Tracheophyta</taxon>
        <taxon>Spermatophyta</taxon>
        <taxon>Magnoliopsida</taxon>
        <taxon>eudicotyledons</taxon>
        <taxon>Gunneridae</taxon>
        <taxon>Pentapetalae</taxon>
        <taxon>rosids</taxon>
        <taxon>fabids</taxon>
        <taxon>Malpighiales</taxon>
        <taxon>Rhizophoraceae</taxon>
        <taxon>Rhizophora</taxon>
    </lineage>
</organism>